<evidence type="ECO:0000259" key="8">
    <source>
        <dbReference type="PROSITE" id="PS50940"/>
    </source>
</evidence>
<evidence type="ECO:0000256" key="6">
    <source>
        <dbReference type="SAM" id="MobiDB-lite"/>
    </source>
</evidence>
<dbReference type="InterPro" id="IPR002557">
    <property type="entry name" value="Chitin-bd_dom"/>
</dbReference>
<dbReference type="EMBL" id="KB309336">
    <property type="protein sequence ID" value="ELT94731.1"/>
    <property type="molecule type" value="Genomic_DNA"/>
</dbReference>
<evidence type="ECO:0000256" key="1">
    <source>
        <dbReference type="ARBA" id="ARBA00022669"/>
    </source>
</evidence>
<evidence type="ECO:0000256" key="7">
    <source>
        <dbReference type="SAM" id="SignalP"/>
    </source>
</evidence>
<name>R7TTC0_CAPTE</name>
<feature type="compositionally biased region" description="Polar residues" evidence="6">
    <location>
        <begin position="192"/>
        <end position="231"/>
    </location>
</feature>
<keyword evidence="11" id="KW-1185">Reference proteome</keyword>
<feature type="domain" description="Chitin-binding type-2" evidence="8">
    <location>
        <begin position="111"/>
        <end position="166"/>
    </location>
</feature>
<dbReference type="InterPro" id="IPR036508">
    <property type="entry name" value="Chitin-bd_dom_sf"/>
</dbReference>
<reference evidence="11" key="1">
    <citation type="submission" date="2012-12" db="EMBL/GenBank/DDBJ databases">
        <authorList>
            <person name="Hellsten U."/>
            <person name="Grimwood J."/>
            <person name="Chapman J.A."/>
            <person name="Shapiro H."/>
            <person name="Aerts A."/>
            <person name="Otillar R.P."/>
            <person name="Terry A.Y."/>
            <person name="Boore J.L."/>
            <person name="Simakov O."/>
            <person name="Marletaz F."/>
            <person name="Cho S.-J."/>
            <person name="Edsinger-Gonzales E."/>
            <person name="Havlak P."/>
            <person name="Kuo D.-H."/>
            <person name="Larsson T."/>
            <person name="Lv J."/>
            <person name="Arendt D."/>
            <person name="Savage R."/>
            <person name="Osoegawa K."/>
            <person name="de Jong P."/>
            <person name="Lindberg D.R."/>
            <person name="Seaver E.C."/>
            <person name="Weisblat D.A."/>
            <person name="Putnam N.H."/>
            <person name="Grigoriev I.V."/>
            <person name="Rokhsar D.S."/>
        </authorList>
    </citation>
    <scope>NUCLEOTIDE SEQUENCE</scope>
    <source>
        <strain evidence="11">I ESC-2004</strain>
    </source>
</reference>
<dbReference type="GO" id="GO:0005576">
    <property type="term" value="C:extracellular region"/>
    <property type="evidence" value="ECO:0007669"/>
    <property type="project" value="InterPro"/>
</dbReference>
<dbReference type="Gene3D" id="2.170.140.10">
    <property type="entry name" value="Chitin binding domain"/>
    <property type="match status" value="2"/>
</dbReference>
<gene>
    <name evidence="9" type="ORF">CAPTEDRAFT_207989</name>
</gene>
<dbReference type="HOGENOM" id="CLU_104781_0_0_1"/>
<evidence type="ECO:0000256" key="4">
    <source>
        <dbReference type="ARBA" id="ARBA00023157"/>
    </source>
</evidence>
<dbReference type="Pfam" id="PF01607">
    <property type="entry name" value="CBM_14"/>
    <property type="match status" value="2"/>
</dbReference>
<accession>R7TTC0</accession>
<keyword evidence="5" id="KW-0325">Glycoprotein</keyword>
<dbReference type="PROSITE" id="PS50940">
    <property type="entry name" value="CHIT_BIND_II"/>
    <property type="match status" value="2"/>
</dbReference>
<feature type="region of interest" description="Disordered" evidence="6">
    <location>
        <begin position="176"/>
        <end position="231"/>
    </location>
</feature>
<proteinExistence type="predicted"/>
<reference evidence="9 11" key="2">
    <citation type="journal article" date="2013" name="Nature">
        <title>Insights into bilaterian evolution from three spiralian genomes.</title>
        <authorList>
            <person name="Simakov O."/>
            <person name="Marletaz F."/>
            <person name="Cho S.J."/>
            <person name="Edsinger-Gonzales E."/>
            <person name="Havlak P."/>
            <person name="Hellsten U."/>
            <person name="Kuo D.H."/>
            <person name="Larsson T."/>
            <person name="Lv J."/>
            <person name="Arendt D."/>
            <person name="Savage R."/>
            <person name="Osoegawa K."/>
            <person name="de Jong P."/>
            <person name="Grimwood J."/>
            <person name="Chapman J.A."/>
            <person name="Shapiro H."/>
            <person name="Aerts A."/>
            <person name="Otillar R.P."/>
            <person name="Terry A.Y."/>
            <person name="Boore J.L."/>
            <person name="Grigoriev I.V."/>
            <person name="Lindberg D.R."/>
            <person name="Seaver E.C."/>
            <person name="Weisblat D.A."/>
            <person name="Putnam N.H."/>
            <person name="Rokhsar D.S."/>
        </authorList>
    </citation>
    <scope>NUCLEOTIDE SEQUENCE</scope>
    <source>
        <strain evidence="9 11">I ESC-2004</strain>
    </source>
</reference>
<protein>
    <recommendedName>
        <fullName evidence="8">Chitin-binding type-2 domain-containing protein</fullName>
    </recommendedName>
</protein>
<feature type="chain" id="PRO_5008787326" description="Chitin-binding type-2 domain-containing protein" evidence="7">
    <location>
        <begin position="19"/>
        <end position="231"/>
    </location>
</feature>
<feature type="signal peptide" evidence="7">
    <location>
        <begin position="1"/>
        <end position="18"/>
    </location>
</feature>
<evidence type="ECO:0000256" key="2">
    <source>
        <dbReference type="ARBA" id="ARBA00022729"/>
    </source>
</evidence>
<evidence type="ECO:0000313" key="9">
    <source>
        <dbReference type="EMBL" id="ELT94731.1"/>
    </source>
</evidence>
<dbReference type="PANTHER" id="PTHR23301">
    <property type="entry name" value="CHITIN BINDING PERITROPHIN-A"/>
    <property type="match status" value="1"/>
</dbReference>
<dbReference type="SMART" id="SM00494">
    <property type="entry name" value="ChtBD2"/>
    <property type="match status" value="2"/>
</dbReference>
<sequence>MKLQTFIVATILLVGVTALPMVQEVDDPCDLPEYCTEGTEVPYPGNCTYYNLCVNGIEWETMPCPEGTCFDANKTQCDLSPCECYPACPVYNGTTTESVTEFLTPGLCHDVDNCRTGERFADMTDCEFFFLCVNGLLIRRPCPVGSVFDIYERECVTPDDDFNCDYRCITSGAPATTQKMTTSPPTTEKDATTNTPSTITPKVSTELTTKSSTEAAPMTTPETMTDFTRED</sequence>
<dbReference type="EnsemblMetazoa" id="CapteT207989">
    <property type="protein sequence ID" value="CapteP207989"/>
    <property type="gene ID" value="CapteG207989"/>
</dbReference>
<keyword evidence="2 7" id="KW-0732">Signal</keyword>
<organism evidence="9">
    <name type="scientific">Capitella teleta</name>
    <name type="common">Polychaete worm</name>
    <dbReference type="NCBI Taxonomy" id="283909"/>
    <lineage>
        <taxon>Eukaryota</taxon>
        <taxon>Metazoa</taxon>
        <taxon>Spiralia</taxon>
        <taxon>Lophotrochozoa</taxon>
        <taxon>Annelida</taxon>
        <taxon>Polychaeta</taxon>
        <taxon>Sedentaria</taxon>
        <taxon>Scolecida</taxon>
        <taxon>Capitellidae</taxon>
        <taxon>Capitella</taxon>
    </lineage>
</organism>
<evidence type="ECO:0000313" key="10">
    <source>
        <dbReference type="EnsemblMetazoa" id="CapteP207989"/>
    </source>
</evidence>
<reference evidence="10" key="3">
    <citation type="submission" date="2015-06" db="UniProtKB">
        <authorList>
            <consortium name="EnsemblMetazoa"/>
        </authorList>
    </citation>
    <scope>IDENTIFICATION</scope>
</reference>
<keyword evidence="4" id="KW-1015">Disulfide bond</keyword>
<dbReference type="GO" id="GO:0008061">
    <property type="term" value="F:chitin binding"/>
    <property type="evidence" value="ECO:0007669"/>
    <property type="project" value="UniProtKB-KW"/>
</dbReference>
<dbReference type="OrthoDB" id="6085431at2759"/>
<evidence type="ECO:0000313" key="11">
    <source>
        <dbReference type="Proteomes" id="UP000014760"/>
    </source>
</evidence>
<dbReference type="EMBL" id="AMQN01012152">
    <property type="status" value="NOT_ANNOTATED_CDS"/>
    <property type="molecule type" value="Genomic_DNA"/>
</dbReference>
<evidence type="ECO:0000256" key="5">
    <source>
        <dbReference type="ARBA" id="ARBA00023180"/>
    </source>
</evidence>
<dbReference type="SUPFAM" id="SSF57625">
    <property type="entry name" value="Invertebrate chitin-binding proteins"/>
    <property type="match status" value="2"/>
</dbReference>
<keyword evidence="1" id="KW-0147">Chitin-binding</keyword>
<feature type="compositionally biased region" description="Low complexity" evidence="6">
    <location>
        <begin position="176"/>
        <end position="186"/>
    </location>
</feature>
<dbReference type="PANTHER" id="PTHR23301:SF0">
    <property type="entry name" value="CHITIN-BINDING TYPE-2 DOMAIN-CONTAINING PROTEIN-RELATED"/>
    <property type="match status" value="1"/>
</dbReference>
<feature type="domain" description="Chitin-binding type-2" evidence="8">
    <location>
        <begin position="32"/>
        <end position="78"/>
    </location>
</feature>
<dbReference type="Proteomes" id="UP000014760">
    <property type="component" value="Unassembled WGS sequence"/>
</dbReference>
<dbReference type="OMA" id="FENPNDC"/>
<dbReference type="InterPro" id="IPR051940">
    <property type="entry name" value="Chitin_bind-dev_reg"/>
</dbReference>
<evidence type="ECO:0000256" key="3">
    <source>
        <dbReference type="ARBA" id="ARBA00022737"/>
    </source>
</evidence>
<dbReference type="AlphaFoldDB" id="R7TTC0"/>
<keyword evidence="3" id="KW-0677">Repeat</keyword>